<dbReference type="GO" id="GO:0004890">
    <property type="term" value="F:GABA-A receptor activity"/>
    <property type="evidence" value="ECO:0007669"/>
    <property type="project" value="InterPro"/>
</dbReference>
<evidence type="ECO:0000313" key="6">
    <source>
        <dbReference type="Proteomes" id="UP000593571"/>
    </source>
</evidence>
<dbReference type="Gene3D" id="2.70.170.10">
    <property type="entry name" value="Neurotransmitter-gated ion-channel ligand-binding domain"/>
    <property type="match status" value="1"/>
</dbReference>
<dbReference type="PRINTS" id="PR01079">
    <property type="entry name" value="GABAARALPHA"/>
</dbReference>
<dbReference type="AlphaFoldDB" id="A0A7J8FGV5"/>
<name>A0A7J8FGV5_ROUAE</name>
<dbReference type="SUPFAM" id="SSF63712">
    <property type="entry name" value="Nicotinic receptor ligand binding domain-like"/>
    <property type="match status" value="1"/>
</dbReference>
<dbReference type="EMBL" id="JACASE010000007">
    <property type="protein sequence ID" value="KAF6446781.1"/>
    <property type="molecule type" value="Genomic_DNA"/>
</dbReference>
<keyword evidence="5" id="KW-0675">Receptor</keyword>
<keyword evidence="3" id="KW-1133">Transmembrane helix</keyword>
<proteinExistence type="predicted"/>
<sequence>MKKSLSLSDYLWAWTLLLSTLTGRSYGQPSLQDELKDNTTVFTRILDRLLDGYDNRLRPGLGERVTEVKTDIFVTSFGPVSDHDMVSDTAFLVFLGYILNLILKEKIYTI</sequence>
<gene>
    <name evidence="5" type="ORF">HJG63_005399</name>
</gene>
<evidence type="ECO:0000256" key="4">
    <source>
        <dbReference type="SAM" id="SignalP"/>
    </source>
</evidence>
<protein>
    <submittedName>
        <fullName evidence="5">Gamma-aminobutyric acid type A receptor subunit alpha1</fullName>
    </submittedName>
</protein>
<keyword evidence="2" id="KW-1015">Disulfide bond</keyword>
<dbReference type="InterPro" id="IPR036734">
    <property type="entry name" value="Neur_chan_lig-bd_sf"/>
</dbReference>
<keyword evidence="3" id="KW-0472">Membrane</keyword>
<accession>A0A7J8FGV5</accession>
<feature type="transmembrane region" description="Helical" evidence="3">
    <location>
        <begin position="85"/>
        <end position="103"/>
    </location>
</feature>
<reference evidence="5 6" key="1">
    <citation type="journal article" date="2020" name="Nature">
        <title>Six reference-quality genomes reveal evolution of bat adaptations.</title>
        <authorList>
            <person name="Jebb D."/>
            <person name="Huang Z."/>
            <person name="Pippel M."/>
            <person name="Hughes G.M."/>
            <person name="Lavrichenko K."/>
            <person name="Devanna P."/>
            <person name="Winkler S."/>
            <person name="Jermiin L.S."/>
            <person name="Skirmuntt E.C."/>
            <person name="Katzourakis A."/>
            <person name="Burkitt-Gray L."/>
            <person name="Ray D.A."/>
            <person name="Sullivan K.A.M."/>
            <person name="Roscito J.G."/>
            <person name="Kirilenko B.M."/>
            <person name="Davalos L.M."/>
            <person name="Corthals A.P."/>
            <person name="Power M.L."/>
            <person name="Jones G."/>
            <person name="Ransome R.D."/>
            <person name="Dechmann D.K.N."/>
            <person name="Locatelli A.G."/>
            <person name="Puechmaille S.J."/>
            <person name="Fedrigo O."/>
            <person name="Jarvis E.D."/>
            <person name="Hiller M."/>
            <person name="Vernes S.C."/>
            <person name="Myers E.W."/>
            <person name="Teeling E.C."/>
        </authorList>
    </citation>
    <scope>NUCLEOTIDE SEQUENCE [LARGE SCALE GENOMIC DNA]</scope>
    <source>
        <strain evidence="5">MRouAeg1</strain>
        <tissue evidence="5">Muscle</tissue>
    </source>
</reference>
<keyword evidence="6" id="KW-1185">Reference proteome</keyword>
<organism evidence="5 6">
    <name type="scientific">Rousettus aegyptiacus</name>
    <name type="common">Egyptian fruit bat</name>
    <name type="synonym">Pteropus aegyptiacus</name>
    <dbReference type="NCBI Taxonomy" id="9407"/>
    <lineage>
        <taxon>Eukaryota</taxon>
        <taxon>Metazoa</taxon>
        <taxon>Chordata</taxon>
        <taxon>Craniata</taxon>
        <taxon>Vertebrata</taxon>
        <taxon>Euteleostomi</taxon>
        <taxon>Mammalia</taxon>
        <taxon>Eutheria</taxon>
        <taxon>Laurasiatheria</taxon>
        <taxon>Chiroptera</taxon>
        <taxon>Yinpterochiroptera</taxon>
        <taxon>Pteropodoidea</taxon>
        <taxon>Pteropodidae</taxon>
        <taxon>Rousettinae</taxon>
        <taxon>Rousettus</taxon>
    </lineage>
</organism>
<comment type="subcellular location">
    <subcellularLocation>
        <location evidence="1">Cell membrane</location>
        <topology evidence="1">Multi-pass membrane protein</topology>
    </subcellularLocation>
</comment>
<evidence type="ECO:0000313" key="5">
    <source>
        <dbReference type="EMBL" id="KAF6446781.1"/>
    </source>
</evidence>
<evidence type="ECO:0000256" key="3">
    <source>
        <dbReference type="SAM" id="Phobius"/>
    </source>
</evidence>
<dbReference type="GO" id="GO:0005230">
    <property type="term" value="F:extracellular ligand-gated monoatomic ion channel activity"/>
    <property type="evidence" value="ECO:0007669"/>
    <property type="project" value="InterPro"/>
</dbReference>
<dbReference type="InterPro" id="IPR001390">
    <property type="entry name" value="GABAAa_rcpt"/>
</dbReference>
<keyword evidence="3" id="KW-0812">Transmembrane</keyword>
<evidence type="ECO:0000256" key="1">
    <source>
        <dbReference type="ARBA" id="ARBA00004651"/>
    </source>
</evidence>
<feature type="signal peptide" evidence="4">
    <location>
        <begin position="1"/>
        <end position="27"/>
    </location>
</feature>
<feature type="chain" id="PRO_5029739289" evidence="4">
    <location>
        <begin position="28"/>
        <end position="110"/>
    </location>
</feature>
<comment type="caution">
    <text evidence="5">The sequence shown here is derived from an EMBL/GenBank/DDBJ whole genome shotgun (WGS) entry which is preliminary data.</text>
</comment>
<dbReference type="GO" id="GO:0005886">
    <property type="term" value="C:plasma membrane"/>
    <property type="evidence" value="ECO:0007669"/>
    <property type="project" value="UniProtKB-SubCell"/>
</dbReference>
<evidence type="ECO:0000256" key="2">
    <source>
        <dbReference type="ARBA" id="ARBA00023157"/>
    </source>
</evidence>
<dbReference type="Proteomes" id="UP000593571">
    <property type="component" value="Unassembled WGS sequence"/>
</dbReference>
<keyword evidence="4" id="KW-0732">Signal</keyword>